<dbReference type="PANTHER" id="PTHR47965:SF40">
    <property type="entry name" value="BETA-SECRETASE 2"/>
    <property type="match status" value="1"/>
</dbReference>
<protein>
    <submittedName>
        <fullName evidence="6">Beta-secretase 2</fullName>
    </submittedName>
</protein>
<evidence type="ECO:0000313" key="7">
    <source>
        <dbReference type="Proteomes" id="UP000700334"/>
    </source>
</evidence>
<comment type="caution">
    <text evidence="6">The sequence shown here is derived from an EMBL/GenBank/DDBJ whole genome shotgun (WGS) entry which is preliminary data.</text>
</comment>
<dbReference type="GO" id="GO:0005886">
    <property type="term" value="C:plasma membrane"/>
    <property type="evidence" value="ECO:0007669"/>
    <property type="project" value="TreeGrafter"/>
</dbReference>
<keyword evidence="7" id="KW-1185">Reference proteome</keyword>
<dbReference type="Gene3D" id="2.40.70.10">
    <property type="entry name" value="Acid Proteases"/>
    <property type="match status" value="1"/>
</dbReference>
<dbReference type="PRINTS" id="PR01815">
    <property type="entry name" value="BACEFAMILY"/>
</dbReference>
<dbReference type="InterPro" id="IPR033121">
    <property type="entry name" value="PEPTIDASE_A1"/>
</dbReference>
<name>A0A8J6AZ99_GALPY</name>
<dbReference type="InterPro" id="IPR001461">
    <property type="entry name" value="Aspartic_peptidase_A1"/>
</dbReference>
<comment type="similarity">
    <text evidence="2">Belongs to the peptidase A1 family.</text>
</comment>
<dbReference type="AlphaFoldDB" id="A0A8J6AZ99"/>
<comment type="subcellular location">
    <subcellularLocation>
        <location evidence="1">Membrane</location>
    </subcellularLocation>
</comment>
<dbReference type="GO" id="GO:0005802">
    <property type="term" value="C:trans-Golgi network"/>
    <property type="evidence" value="ECO:0007669"/>
    <property type="project" value="TreeGrafter"/>
</dbReference>
<dbReference type="OrthoDB" id="2747330at2759"/>
<proteinExistence type="inferred from homology"/>
<dbReference type="GO" id="GO:0005768">
    <property type="term" value="C:endosome"/>
    <property type="evidence" value="ECO:0007669"/>
    <property type="project" value="TreeGrafter"/>
</dbReference>
<sequence length="315" mass="33771">MAGGLGAGSATARRPALVSNCVWPWEESSAAGRERLCGGPRRASASGPRVTLSRPQPSSALETFFDSLVTQAGIPNLFSMQMCGAGLPAAGSGANGGSLVLGGVEPSLYRGDIWYTPITEEWYYQVEILKLEIGGQSLSLDCREYNADKAIVDSGTTLLRLPQKVFDAVVEAVARASLIPEFSDGFWLGSQLACWTNSETPWSYFPKISIYLRDENASRSFRITILPQVPLGRPPRDGGTCCQHEPRAWPLLSGCLAQSQLLCPAAQVLDAHVCFFPGKRESRLVLCPDQALGPAVAAVGRWPAPGDFVLTGELE</sequence>
<dbReference type="InterPro" id="IPR009119">
    <property type="entry name" value="BACE"/>
</dbReference>
<feature type="domain" description="Peptidase A1" evidence="5">
    <location>
        <begin position="1"/>
        <end position="287"/>
    </location>
</feature>
<gene>
    <name evidence="6" type="ORF">J0S82_004514</name>
</gene>
<dbReference type="PROSITE" id="PS51767">
    <property type="entry name" value="PEPTIDASE_A1"/>
    <property type="match status" value="1"/>
</dbReference>
<organism evidence="6 7">
    <name type="scientific">Galemys pyrenaicus</name>
    <name type="common">Iberian desman</name>
    <name type="synonym">Pyrenean desman</name>
    <dbReference type="NCBI Taxonomy" id="202257"/>
    <lineage>
        <taxon>Eukaryota</taxon>
        <taxon>Metazoa</taxon>
        <taxon>Chordata</taxon>
        <taxon>Craniata</taxon>
        <taxon>Vertebrata</taxon>
        <taxon>Euteleostomi</taxon>
        <taxon>Mammalia</taxon>
        <taxon>Eutheria</taxon>
        <taxon>Laurasiatheria</taxon>
        <taxon>Eulipotyphla</taxon>
        <taxon>Talpidae</taxon>
        <taxon>Galemys</taxon>
    </lineage>
</organism>
<dbReference type="GO" id="GO:0050435">
    <property type="term" value="P:amyloid-beta metabolic process"/>
    <property type="evidence" value="ECO:0007669"/>
    <property type="project" value="TreeGrafter"/>
</dbReference>
<evidence type="ECO:0000313" key="6">
    <source>
        <dbReference type="EMBL" id="KAG8518584.1"/>
    </source>
</evidence>
<dbReference type="EMBL" id="JAGFMF010011629">
    <property type="protein sequence ID" value="KAG8518584.1"/>
    <property type="molecule type" value="Genomic_DNA"/>
</dbReference>
<dbReference type="GO" id="GO:0006509">
    <property type="term" value="P:membrane protein ectodomain proteolysis"/>
    <property type="evidence" value="ECO:0007669"/>
    <property type="project" value="TreeGrafter"/>
</dbReference>
<dbReference type="InterPro" id="IPR021109">
    <property type="entry name" value="Peptidase_aspartic_dom_sf"/>
</dbReference>
<dbReference type="GO" id="GO:0004190">
    <property type="term" value="F:aspartic-type endopeptidase activity"/>
    <property type="evidence" value="ECO:0007669"/>
    <property type="project" value="InterPro"/>
</dbReference>
<evidence type="ECO:0000256" key="4">
    <source>
        <dbReference type="SAM" id="MobiDB-lite"/>
    </source>
</evidence>
<evidence type="ECO:0000256" key="1">
    <source>
        <dbReference type="ARBA" id="ARBA00004370"/>
    </source>
</evidence>
<dbReference type="PANTHER" id="PTHR47965">
    <property type="entry name" value="ASPARTYL PROTEASE-RELATED"/>
    <property type="match status" value="1"/>
</dbReference>
<dbReference type="SUPFAM" id="SSF50630">
    <property type="entry name" value="Acid proteases"/>
    <property type="match status" value="1"/>
</dbReference>
<accession>A0A8J6AZ99</accession>
<evidence type="ECO:0000259" key="5">
    <source>
        <dbReference type="PROSITE" id="PS51767"/>
    </source>
</evidence>
<evidence type="ECO:0000256" key="3">
    <source>
        <dbReference type="ARBA" id="ARBA00023136"/>
    </source>
</evidence>
<reference evidence="6" key="1">
    <citation type="journal article" date="2021" name="Evol. Appl.">
        <title>The genome of the Pyrenean desman and the effects of bottlenecks and inbreeding on the genomic landscape of an endangered species.</title>
        <authorList>
            <person name="Escoda L."/>
            <person name="Castresana J."/>
        </authorList>
    </citation>
    <scope>NUCLEOTIDE SEQUENCE</scope>
    <source>
        <strain evidence="6">IBE-C5619</strain>
    </source>
</reference>
<keyword evidence="3" id="KW-0472">Membrane</keyword>
<evidence type="ECO:0000256" key="2">
    <source>
        <dbReference type="ARBA" id="ARBA00007447"/>
    </source>
</evidence>
<dbReference type="Proteomes" id="UP000700334">
    <property type="component" value="Unassembled WGS sequence"/>
</dbReference>
<dbReference type="Pfam" id="PF00026">
    <property type="entry name" value="Asp"/>
    <property type="match status" value="1"/>
</dbReference>
<feature type="region of interest" description="Disordered" evidence="4">
    <location>
        <begin position="34"/>
        <end position="55"/>
    </location>
</feature>